<proteinExistence type="predicted"/>
<organism evidence="1 2">
    <name type="scientific">Plectus sambesii</name>
    <dbReference type="NCBI Taxonomy" id="2011161"/>
    <lineage>
        <taxon>Eukaryota</taxon>
        <taxon>Metazoa</taxon>
        <taxon>Ecdysozoa</taxon>
        <taxon>Nematoda</taxon>
        <taxon>Chromadorea</taxon>
        <taxon>Plectida</taxon>
        <taxon>Plectina</taxon>
        <taxon>Plectoidea</taxon>
        <taxon>Plectidae</taxon>
        <taxon>Plectus</taxon>
    </lineage>
</organism>
<dbReference type="AlphaFoldDB" id="A0A914UYH5"/>
<dbReference type="WBParaSite" id="PSAMB.scaffold13151size2409.g35312.t1">
    <property type="protein sequence ID" value="PSAMB.scaffold13151size2409.g35312.t1"/>
    <property type="gene ID" value="PSAMB.scaffold13151size2409.g35312"/>
</dbReference>
<protein>
    <submittedName>
        <fullName evidence="2">Uncharacterized protein</fullName>
    </submittedName>
</protein>
<name>A0A914UYH5_9BILA</name>
<dbReference type="Proteomes" id="UP000887566">
    <property type="component" value="Unplaced"/>
</dbReference>
<evidence type="ECO:0000313" key="1">
    <source>
        <dbReference type="Proteomes" id="UP000887566"/>
    </source>
</evidence>
<keyword evidence="1" id="KW-1185">Reference proteome</keyword>
<sequence>MRVRCMRSDMLPAAGARTNAPTVLRASSTGSAMPFAVRSTVCCSMSATATSCPTLPSAVCYSNLPTALQSAAAANDVSLISSDINRDAFI</sequence>
<accession>A0A914UYH5</accession>
<reference evidence="2" key="1">
    <citation type="submission" date="2022-11" db="UniProtKB">
        <authorList>
            <consortium name="WormBaseParasite"/>
        </authorList>
    </citation>
    <scope>IDENTIFICATION</scope>
</reference>
<evidence type="ECO:0000313" key="2">
    <source>
        <dbReference type="WBParaSite" id="PSAMB.scaffold13151size2409.g35312.t1"/>
    </source>
</evidence>